<dbReference type="CDD" id="cd00077">
    <property type="entry name" value="HDc"/>
    <property type="match status" value="1"/>
</dbReference>
<reference evidence="2 3" key="1">
    <citation type="journal article" date="2014" name="Int. J. Syst. Evol. Microbiol.">
        <title>Phylogenomics and the dynamic genome evolution of the genus Streptococcus.</title>
        <authorList>
            <consortium name="The Broad Institute Genome Sequencing Platform"/>
            <person name="Richards V.P."/>
            <person name="Palmer S.R."/>
            <person name="Pavinski Bitar P.D."/>
            <person name="Qin X."/>
            <person name="Weinstock G.M."/>
            <person name="Highlander S.K."/>
            <person name="Town C.D."/>
            <person name="Burne R.A."/>
            <person name="Stanhope M.J."/>
        </authorList>
    </citation>
    <scope>NUCLEOTIDE SEQUENCE [LARGE SCALE GENOMIC DNA]</scope>
    <source>
        <strain evidence="2 3">707-05</strain>
    </source>
</reference>
<dbReference type="AlphaFoldDB" id="G5K2K3"/>
<dbReference type="eggNOG" id="COG1418">
    <property type="taxonomic scope" value="Bacteria"/>
</dbReference>
<dbReference type="PROSITE" id="PS51831">
    <property type="entry name" value="HD"/>
    <property type="match status" value="1"/>
</dbReference>
<dbReference type="PANTHER" id="PTHR33594:SF1">
    <property type="entry name" value="HD_PDEASE DOMAIN-CONTAINING PROTEIN"/>
    <property type="match status" value="1"/>
</dbReference>
<dbReference type="Proteomes" id="UP000003330">
    <property type="component" value="Unassembled WGS sequence"/>
</dbReference>
<dbReference type="EMBL" id="AEUX02000006">
    <property type="protein sequence ID" value="EHI69407.1"/>
    <property type="molecule type" value="Genomic_DNA"/>
</dbReference>
<comment type="caution">
    <text evidence="2">The sequence shown here is derived from an EMBL/GenBank/DDBJ whole genome shotgun (WGS) entry which is preliminary data.</text>
</comment>
<dbReference type="SUPFAM" id="SSF109604">
    <property type="entry name" value="HD-domain/PDEase-like"/>
    <property type="match status" value="1"/>
</dbReference>
<dbReference type="STRING" id="764299.STRIC_1015"/>
<dbReference type="InterPro" id="IPR003607">
    <property type="entry name" value="HD/PDEase_dom"/>
</dbReference>
<gene>
    <name evidence="2" type="ORF">STRIC_1015</name>
</gene>
<dbReference type="PANTHER" id="PTHR33594">
    <property type="entry name" value="SUPERFAMILY HYDROLASE, PUTATIVE (AFU_ORTHOLOGUE AFUA_1G03035)-RELATED"/>
    <property type="match status" value="1"/>
</dbReference>
<accession>G5K2K3</accession>
<dbReference type="SMART" id="SM00471">
    <property type="entry name" value="HDc"/>
    <property type="match status" value="1"/>
</dbReference>
<sequence>MDHRKQSLLLKTEALVKEHLSSEASGHDWWHVVRVRHTAKEIAIREGADSFICQMAALLHDMIDDKLQADPELAKQQLHDWMLTIGLSLDETNQIETIIDTISFKGGHGSELTSLEAKVVQDADRLDALGAIGIARCMAYSGHKGRLIHDPNRLPRKQMSFEDYRNGKDTAIMHFYEKLLKLKDLMTTDYGKEMDQKRHDFLITYLEEFYAEWEGKR</sequence>
<dbReference type="InterPro" id="IPR006674">
    <property type="entry name" value="HD_domain"/>
</dbReference>
<dbReference type="OrthoDB" id="9797344at2"/>
<dbReference type="RefSeq" id="WP_008088780.1">
    <property type="nucleotide sequence ID" value="NZ_AEUX02000006.1"/>
</dbReference>
<organism evidence="2 3">
    <name type="scientific">Streptococcus ictaluri 707-05</name>
    <dbReference type="NCBI Taxonomy" id="764299"/>
    <lineage>
        <taxon>Bacteria</taxon>
        <taxon>Bacillati</taxon>
        <taxon>Bacillota</taxon>
        <taxon>Bacilli</taxon>
        <taxon>Lactobacillales</taxon>
        <taxon>Streptococcaceae</taxon>
        <taxon>Streptococcus</taxon>
    </lineage>
</organism>
<evidence type="ECO:0000313" key="3">
    <source>
        <dbReference type="Proteomes" id="UP000003330"/>
    </source>
</evidence>
<proteinExistence type="predicted"/>
<dbReference type="Gene3D" id="1.20.58.1910">
    <property type="match status" value="1"/>
</dbReference>
<name>G5K2K3_9STRE</name>
<dbReference type="Gene3D" id="1.10.472.50">
    <property type="entry name" value="HD-domain/PDEase-like"/>
    <property type="match status" value="1"/>
</dbReference>
<keyword evidence="3" id="KW-1185">Reference proteome</keyword>
<evidence type="ECO:0000259" key="1">
    <source>
        <dbReference type="PROSITE" id="PS51831"/>
    </source>
</evidence>
<evidence type="ECO:0000313" key="2">
    <source>
        <dbReference type="EMBL" id="EHI69407.1"/>
    </source>
</evidence>
<feature type="domain" description="HD" evidence="1">
    <location>
        <begin position="28"/>
        <end position="129"/>
    </location>
</feature>
<protein>
    <submittedName>
        <fullName evidence="2">HD domain protein</fullName>
    </submittedName>
</protein>
<dbReference type="Pfam" id="PF01966">
    <property type="entry name" value="HD"/>
    <property type="match status" value="1"/>
</dbReference>